<evidence type="ECO:0000313" key="1">
    <source>
        <dbReference type="EMBL" id="RKT74374.1"/>
    </source>
</evidence>
<dbReference type="EMBL" id="RBXR01000001">
    <property type="protein sequence ID" value="RKT74374.1"/>
    <property type="molecule type" value="Genomic_DNA"/>
</dbReference>
<dbReference type="InterPro" id="IPR052026">
    <property type="entry name" value="ExeA_AAA_ATPase_DNA-bind"/>
</dbReference>
<accession>A0A495XN80</accession>
<keyword evidence="2" id="KW-1185">Reference proteome</keyword>
<name>A0A495XN80_9PSEU</name>
<protein>
    <submittedName>
        <fullName evidence="1">Uncharacterized protein</fullName>
    </submittedName>
</protein>
<dbReference type="InterPro" id="IPR027417">
    <property type="entry name" value="P-loop_NTPase"/>
</dbReference>
<sequence length="770" mass="85735">MSGERDDGAPLRNPFSAMGVARVARSDEDVERSEFTVETDAIRRASAHLTAYLDAPDATSAHTGSGAVLLVLGDLGTGKTHLARELVHTAAHRLADESKSLHVEATAEDVLSTYQRLLSQLGLQRIRARVSEFYADIVAEQLQDTGLASHAVQLLLKREVEPRKVVEQLRLMESQLLRRVHRKLNDVTKNESFGRALTLLLRPGFEDAVWKWLSGEEPDVILRERDITTRIAASPVVLEAMGVFALLFGGDRRRFVLVIDEFDRIFSAARSSDDRVMLAFQKMLEVFSKAGACLVLCGHPDFLGMLDAGAKQRITHTIHMAGLSAEQVRTFIEMAQEAEFGQPRLDPFTVETAEYVTTLTGGNARRVVRMCHMLYQLAHESDEGRVTDEMVRIAAREQLGALSVDEVRMDARRVFERNGWVYQPDHHLSLSEDSRVDFWLTFDRRTTGCAVLFTDSILTDPNVDAVRHRVAAVRHAQPDTEVVLVVNGVVAADLAHPLRAVLGGEPVIHSAHRFTEDLQVKIRAVMRLLADGSTAEADPVQQRIDQINRQQSNLYGFIEQLADHIDGLRTSSDRRLADIQHQLTGLATGATSSVEQPSSADLPDAVAEIFDDALAVLEANTQTELMTRQAFASGTDDPEILEAVQRRHRTAGYLEALGIVMLLRQALTAFRDSMRQWHESADVRNAGAELPRHEVDRLDEICRTFDAVVEYLPLGKLDPLIRITPWTARGSAVAHLSRSARRDELWQRLGNLSADVRLAAIQETSSRRGW</sequence>
<dbReference type="PANTHER" id="PTHR35894">
    <property type="entry name" value="GENERAL SECRETION PATHWAY PROTEIN A-RELATED"/>
    <property type="match status" value="1"/>
</dbReference>
<dbReference type="PANTHER" id="PTHR35894:SF1">
    <property type="entry name" value="PHOSPHORIBULOKINASE _ URIDINE KINASE FAMILY"/>
    <property type="match status" value="1"/>
</dbReference>
<evidence type="ECO:0000313" key="2">
    <source>
        <dbReference type="Proteomes" id="UP000272729"/>
    </source>
</evidence>
<gene>
    <name evidence="1" type="ORF">DFJ66_7719</name>
</gene>
<dbReference type="AlphaFoldDB" id="A0A495XN80"/>
<dbReference type="Proteomes" id="UP000272729">
    <property type="component" value="Unassembled WGS sequence"/>
</dbReference>
<comment type="caution">
    <text evidence="1">The sequence shown here is derived from an EMBL/GenBank/DDBJ whole genome shotgun (WGS) entry which is preliminary data.</text>
</comment>
<dbReference type="RefSeq" id="WP_121228940.1">
    <property type="nucleotide sequence ID" value="NZ_JBIUBA010000003.1"/>
</dbReference>
<dbReference type="SUPFAM" id="SSF52540">
    <property type="entry name" value="P-loop containing nucleoside triphosphate hydrolases"/>
    <property type="match status" value="1"/>
</dbReference>
<reference evidence="1 2" key="1">
    <citation type="submission" date="2018-10" db="EMBL/GenBank/DDBJ databases">
        <title>Sequencing the genomes of 1000 actinobacteria strains.</title>
        <authorList>
            <person name="Klenk H.-P."/>
        </authorList>
    </citation>
    <scope>NUCLEOTIDE SEQUENCE [LARGE SCALE GENOMIC DNA]</scope>
    <source>
        <strain evidence="1 2">DSM 43911</strain>
    </source>
</reference>
<dbReference type="OrthoDB" id="3948083at2"/>
<dbReference type="Gene3D" id="3.40.50.300">
    <property type="entry name" value="P-loop containing nucleotide triphosphate hydrolases"/>
    <property type="match status" value="1"/>
</dbReference>
<organism evidence="1 2">
    <name type="scientific">Saccharothrix variisporea</name>
    <dbReference type="NCBI Taxonomy" id="543527"/>
    <lineage>
        <taxon>Bacteria</taxon>
        <taxon>Bacillati</taxon>
        <taxon>Actinomycetota</taxon>
        <taxon>Actinomycetes</taxon>
        <taxon>Pseudonocardiales</taxon>
        <taxon>Pseudonocardiaceae</taxon>
        <taxon>Saccharothrix</taxon>
    </lineage>
</organism>
<proteinExistence type="predicted"/>